<feature type="compositionally biased region" description="Basic and acidic residues" evidence="1">
    <location>
        <begin position="565"/>
        <end position="581"/>
    </location>
</feature>
<dbReference type="FunFam" id="1.10.472.80:FF:000055">
    <property type="entry name" value="TBC domain-containing protein C1778.09"/>
    <property type="match status" value="1"/>
</dbReference>
<dbReference type="PANTHER" id="PTHR47219">
    <property type="entry name" value="RAB GTPASE-ACTIVATING PROTEIN 1-LIKE"/>
    <property type="match status" value="1"/>
</dbReference>
<dbReference type="GO" id="GO:0005096">
    <property type="term" value="F:GTPase activator activity"/>
    <property type="evidence" value="ECO:0007669"/>
    <property type="project" value="TreeGrafter"/>
</dbReference>
<dbReference type="Pfam" id="PF00566">
    <property type="entry name" value="RabGAP-TBC"/>
    <property type="match status" value="1"/>
</dbReference>
<dbReference type="FunFam" id="1.10.8.270:FF:000023">
    <property type="entry name" value="TBC domain-containing protein C1778.09"/>
    <property type="match status" value="1"/>
</dbReference>
<feature type="region of interest" description="Disordered" evidence="1">
    <location>
        <begin position="200"/>
        <end position="227"/>
    </location>
</feature>
<accession>A0A8H4P5A4</accession>
<organism evidence="3 4">
    <name type="scientific">Fusarium austroafricanum</name>
    <dbReference type="NCBI Taxonomy" id="2364996"/>
    <lineage>
        <taxon>Eukaryota</taxon>
        <taxon>Fungi</taxon>
        <taxon>Dikarya</taxon>
        <taxon>Ascomycota</taxon>
        <taxon>Pezizomycotina</taxon>
        <taxon>Sordariomycetes</taxon>
        <taxon>Hypocreomycetidae</taxon>
        <taxon>Hypocreales</taxon>
        <taxon>Nectriaceae</taxon>
        <taxon>Fusarium</taxon>
        <taxon>Fusarium concolor species complex</taxon>
    </lineage>
</organism>
<name>A0A8H4P5A4_9HYPO</name>
<feature type="compositionally biased region" description="Low complexity" evidence="1">
    <location>
        <begin position="376"/>
        <end position="398"/>
    </location>
</feature>
<reference evidence="3" key="1">
    <citation type="submission" date="2020-01" db="EMBL/GenBank/DDBJ databases">
        <title>Identification and distribution of gene clusters putatively required for synthesis of sphingolipid metabolism inhibitors in phylogenetically diverse species of the filamentous fungus Fusarium.</title>
        <authorList>
            <person name="Kim H.-S."/>
            <person name="Busman M."/>
            <person name="Brown D.W."/>
            <person name="Divon H."/>
            <person name="Uhlig S."/>
            <person name="Proctor R.H."/>
        </authorList>
    </citation>
    <scope>NUCLEOTIDE SEQUENCE</scope>
    <source>
        <strain evidence="3">NRRL 53441</strain>
    </source>
</reference>
<feature type="domain" description="Rab-GAP TBC" evidence="2">
    <location>
        <begin position="805"/>
        <end position="997"/>
    </location>
</feature>
<dbReference type="SMART" id="SM00164">
    <property type="entry name" value="TBC"/>
    <property type="match status" value="1"/>
</dbReference>
<feature type="compositionally biased region" description="Polar residues" evidence="1">
    <location>
        <begin position="674"/>
        <end position="684"/>
    </location>
</feature>
<dbReference type="Proteomes" id="UP000605986">
    <property type="component" value="Unassembled WGS sequence"/>
</dbReference>
<feature type="compositionally biased region" description="Low complexity" evidence="1">
    <location>
        <begin position="453"/>
        <end position="473"/>
    </location>
</feature>
<dbReference type="InterPro" id="IPR050302">
    <property type="entry name" value="Rab_GAP_TBC_domain"/>
</dbReference>
<feature type="compositionally biased region" description="Low complexity" evidence="1">
    <location>
        <begin position="311"/>
        <end position="338"/>
    </location>
</feature>
<dbReference type="PANTHER" id="PTHR47219:SF9">
    <property type="entry name" value="GTPASE ACTIVATING PROTEIN AND CENTROSOME-ASSOCIATED, ISOFORM B"/>
    <property type="match status" value="1"/>
</dbReference>
<evidence type="ECO:0000313" key="4">
    <source>
        <dbReference type="Proteomes" id="UP000605986"/>
    </source>
</evidence>
<dbReference type="PROSITE" id="PS50086">
    <property type="entry name" value="TBC_RABGAP"/>
    <property type="match status" value="1"/>
</dbReference>
<feature type="region of interest" description="Disordered" evidence="1">
    <location>
        <begin position="37"/>
        <end position="138"/>
    </location>
</feature>
<sequence length="1078" mass="117429">MLPSKFGSVRQKQPERRTSLRLDPSIVALRYEKTVPAEPPILIVSRDPTRLSRRPSSSSASSHSSRHRPIVIVPPGIVAPPAEEHPALRGSASSSPALRTSPVSVEEWKRDSGVARNKSTSTIHEEEGEDEYTGSDCKNKIPAVGSNVSSLVSSVMSRSSTTIQRMDDPFVDENSIFEPLTLSPTDALCVVYNARCTTPPPPPQVSHSDTPLPLPAPATPTRASRTASTVPFSIPYSECLPGKAPSSPTNPPASGSRSHKSPCPSIQSSPRTSCSSSPPTISKGLARSGSRFGTFSQMFTTTPIQPLWRGTASTSPSTSPSSAFSTPTASAQSTTTATVNAPATDPATAMDLAESELEQSHSSDKEQGSSRFWNRSTTSNNSTSNATSAGTTTISSNNDLPFVPLDVSIPCESLLDDAFMNTVSFSNRGSIMLGTKDAAAIGGAIKQHTMSIDSSSTSTSSSTNADTLATANNDESDSGRATPTPTPSTTAPRTTTPTPTTPSTSKSQTLPRPSDESNDMNNSVKGAGDGSPQGLVSTPGIRVLAADVEKESQKVRSLYTVGDGSHGEPGKRHSYCERLEPTPEVPSEENELDSIPGHLSPAWQMPASGSSSSLRSRGGLEDWDDLEGAHVDRYGFITIPPPPGSRIGTPTETRSASGSPRKRSLLRKRDPYGLTSTLSGSGRRTPTRKVSARSLNTQASELSVSTSLRSSRSVMRQASNLLPHNRDRRWMDEAGDMLNAAPSLQDIVDEIQAEKLTEVMKRKEWERSEKWRRMAKVVRKGGEGEGMEFEFDMKNPKLIERTWKGIPDRWRGAAWWSFMAISAREHEGSPSEEKIVAEFHRLQLRSSPDDVQIDLDVPRTISRHIMFRRRYQGGQRLLFRVLHAISIYYPETGYVQGMASLAATLLCYFDEEKCFVMLVRMWQLRGLAQLYRPGFEELMAAMNDFSKHWLNKEVASKLDELCIDTTAYGTRWYLTLFNLSVPFPAQLRIWDVFLLLGNDTPSVSEPRKSESSPPLSGEYDVLHATSAALAQALREVLLDAEFENAMKALTSSIPVKDEDLLMKVVKAEYKQHHGKKKT</sequence>
<dbReference type="Gene3D" id="1.10.472.80">
    <property type="entry name" value="Ypt/Rab-GAP domain of gyp1p, domain 3"/>
    <property type="match status" value="1"/>
</dbReference>
<feature type="compositionally biased region" description="Low complexity" evidence="1">
    <location>
        <begin position="70"/>
        <end position="81"/>
    </location>
</feature>
<dbReference type="InterPro" id="IPR000195">
    <property type="entry name" value="Rab-GAP-TBC_dom"/>
</dbReference>
<protein>
    <recommendedName>
        <fullName evidence="2">Rab-GAP TBC domain-containing protein</fullName>
    </recommendedName>
</protein>
<proteinExistence type="predicted"/>
<feature type="region of interest" description="Disordered" evidence="1">
    <location>
        <begin position="558"/>
        <end position="619"/>
    </location>
</feature>
<feature type="compositionally biased region" description="Low complexity" evidence="1">
    <location>
        <begin position="608"/>
        <end position="617"/>
    </location>
</feature>
<dbReference type="AlphaFoldDB" id="A0A8H4P5A4"/>
<feature type="compositionally biased region" description="Low complexity" evidence="1">
    <location>
        <begin position="264"/>
        <end position="282"/>
    </location>
</feature>
<feature type="region of interest" description="Disordered" evidence="1">
    <location>
        <begin position="307"/>
        <end position="399"/>
    </location>
</feature>
<keyword evidence="4" id="KW-1185">Reference proteome</keyword>
<dbReference type="OrthoDB" id="294251at2759"/>
<dbReference type="InterPro" id="IPR035969">
    <property type="entry name" value="Rab-GAP_TBC_sf"/>
</dbReference>
<feature type="compositionally biased region" description="Low complexity" evidence="1">
    <location>
        <begin position="480"/>
        <end position="504"/>
    </location>
</feature>
<feature type="region of interest" description="Disordered" evidence="1">
    <location>
        <begin position="637"/>
        <end position="710"/>
    </location>
</feature>
<feature type="compositionally biased region" description="Basic and acidic residues" evidence="1">
    <location>
        <begin position="358"/>
        <end position="368"/>
    </location>
</feature>
<feature type="compositionally biased region" description="Low complexity" evidence="1">
    <location>
        <begin position="700"/>
        <end position="710"/>
    </location>
</feature>
<dbReference type="GO" id="GO:0031267">
    <property type="term" value="F:small GTPase binding"/>
    <property type="evidence" value="ECO:0007669"/>
    <property type="project" value="TreeGrafter"/>
</dbReference>
<gene>
    <name evidence="3" type="ORF">F53441_7906</name>
</gene>
<dbReference type="Gene3D" id="1.10.8.270">
    <property type="entry name" value="putative rabgap domain of human tbc1 domain family member 14 like domains"/>
    <property type="match status" value="1"/>
</dbReference>
<feature type="region of interest" description="Disordered" evidence="1">
    <location>
        <begin position="451"/>
        <end position="537"/>
    </location>
</feature>
<evidence type="ECO:0000313" key="3">
    <source>
        <dbReference type="EMBL" id="KAF4448727.1"/>
    </source>
</evidence>
<dbReference type="SUPFAM" id="SSF47923">
    <property type="entry name" value="Ypt/Rab-GAP domain of gyp1p"/>
    <property type="match status" value="2"/>
</dbReference>
<comment type="caution">
    <text evidence="3">The sequence shown here is derived from an EMBL/GenBank/DDBJ whole genome shotgun (WGS) entry which is preliminary data.</text>
</comment>
<feature type="compositionally biased region" description="Polar residues" evidence="1">
    <location>
        <begin position="648"/>
        <end position="658"/>
    </location>
</feature>
<feature type="region of interest" description="Disordered" evidence="1">
    <location>
        <begin position="239"/>
        <end position="289"/>
    </location>
</feature>
<evidence type="ECO:0000259" key="2">
    <source>
        <dbReference type="PROSITE" id="PS50086"/>
    </source>
</evidence>
<feature type="region of interest" description="Disordered" evidence="1">
    <location>
        <begin position="1"/>
        <end position="25"/>
    </location>
</feature>
<dbReference type="EMBL" id="JAADJG010000321">
    <property type="protein sequence ID" value="KAF4448727.1"/>
    <property type="molecule type" value="Genomic_DNA"/>
</dbReference>
<feature type="compositionally biased region" description="Low complexity" evidence="1">
    <location>
        <begin position="54"/>
        <end position="63"/>
    </location>
</feature>
<feature type="compositionally biased region" description="Polar residues" evidence="1">
    <location>
        <begin position="91"/>
        <end position="103"/>
    </location>
</feature>
<evidence type="ECO:0000256" key="1">
    <source>
        <dbReference type="SAM" id="MobiDB-lite"/>
    </source>
</evidence>